<dbReference type="Proteomes" id="UP000095767">
    <property type="component" value="Unassembled WGS sequence"/>
</dbReference>
<reference evidence="1 2" key="1">
    <citation type="submission" date="2016-09" db="EMBL/GenBank/DDBJ databases">
        <title>The draft genome of Dichanthelium oligosanthes: A C3 panicoid grass species.</title>
        <authorList>
            <person name="Studer A.J."/>
            <person name="Schnable J.C."/>
            <person name="Brutnell T.P."/>
        </authorList>
    </citation>
    <scope>NUCLEOTIDE SEQUENCE [LARGE SCALE GENOMIC DNA]</scope>
    <source>
        <strain evidence="2">cv. Kellogg 1175</strain>
        <tissue evidence="1">Leaf</tissue>
    </source>
</reference>
<comment type="caution">
    <text evidence="1">The sequence shown here is derived from an EMBL/GenBank/DDBJ whole genome shotgun (WGS) entry which is preliminary data.</text>
</comment>
<feature type="non-terminal residue" evidence="1">
    <location>
        <position position="1"/>
    </location>
</feature>
<organism evidence="1 2">
    <name type="scientific">Dichanthelium oligosanthes</name>
    <dbReference type="NCBI Taxonomy" id="888268"/>
    <lineage>
        <taxon>Eukaryota</taxon>
        <taxon>Viridiplantae</taxon>
        <taxon>Streptophyta</taxon>
        <taxon>Embryophyta</taxon>
        <taxon>Tracheophyta</taxon>
        <taxon>Spermatophyta</taxon>
        <taxon>Magnoliopsida</taxon>
        <taxon>Liliopsida</taxon>
        <taxon>Poales</taxon>
        <taxon>Poaceae</taxon>
        <taxon>PACMAD clade</taxon>
        <taxon>Panicoideae</taxon>
        <taxon>Panicodae</taxon>
        <taxon>Paniceae</taxon>
        <taxon>Dichantheliinae</taxon>
        <taxon>Dichanthelium</taxon>
    </lineage>
</organism>
<accession>A0A1E5WGT1</accession>
<sequence>LTSVKNFLSVVELDVFECPELKRISGLSRLHKIRIVWCPNVEALEDVPALDSVVLEDATIETLPGYLQAVNPRYLKLVCSKKLCESLSPGRSEWNKISHIRELNIVDLEDLRQTQS</sequence>
<protein>
    <recommendedName>
        <fullName evidence="3">Disease resistance protein</fullName>
    </recommendedName>
</protein>
<dbReference type="EMBL" id="LWDX02008849">
    <property type="protein sequence ID" value="OEL36554.1"/>
    <property type="molecule type" value="Genomic_DNA"/>
</dbReference>
<dbReference type="OrthoDB" id="671427at2759"/>
<proteinExistence type="predicted"/>
<evidence type="ECO:0000313" key="2">
    <source>
        <dbReference type="Proteomes" id="UP000095767"/>
    </source>
</evidence>
<gene>
    <name evidence="1" type="ORF">BAE44_0002427</name>
</gene>
<name>A0A1E5WGT1_9POAL</name>
<dbReference type="AlphaFoldDB" id="A0A1E5WGT1"/>
<evidence type="ECO:0000313" key="1">
    <source>
        <dbReference type="EMBL" id="OEL36554.1"/>
    </source>
</evidence>
<evidence type="ECO:0008006" key="3">
    <source>
        <dbReference type="Google" id="ProtNLM"/>
    </source>
</evidence>
<keyword evidence="2" id="KW-1185">Reference proteome</keyword>